<dbReference type="PANTHER" id="PTHR46558:SF15">
    <property type="entry name" value="HELIX-TURN-HELIX DOMAIN PROTEIN"/>
    <property type="match status" value="1"/>
</dbReference>
<dbReference type="RefSeq" id="WP_320324624.1">
    <property type="nucleotide sequence ID" value="NZ_JALBUS010000001.1"/>
</dbReference>
<accession>A0ABU4WIA3</accession>
<keyword evidence="2" id="KW-0472">Membrane</keyword>
<name>A0ABU4WIA3_9FIRM</name>
<evidence type="ECO:0000256" key="2">
    <source>
        <dbReference type="SAM" id="Phobius"/>
    </source>
</evidence>
<feature type="transmembrane region" description="Helical" evidence="2">
    <location>
        <begin position="88"/>
        <end position="109"/>
    </location>
</feature>
<dbReference type="CDD" id="cd00093">
    <property type="entry name" value="HTH_XRE"/>
    <property type="match status" value="1"/>
</dbReference>
<keyword evidence="5" id="KW-1185">Reference proteome</keyword>
<dbReference type="SUPFAM" id="SSF47413">
    <property type="entry name" value="lambda repressor-like DNA-binding domains"/>
    <property type="match status" value="1"/>
</dbReference>
<comment type="caution">
    <text evidence="4">The sequence shown here is derived from an EMBL/GenBank/DDBJ whole genome shotgun (WGS) entry which is preliminary data.</text>
</comment>
<evidence type="ECO:0000313" key="4">
    <source>
        <dbReference type="EMBL" id="MDX8416286.1"/>
    </source>
</evidence>
<dbReference type="InterPro" id="IPR025016">
    <property type="entry name" value="DUF3955"/>
</dbReference>
<reference evidence="4 5" key="1">
    <citation type="submission" date="2022-03" db="EMBL/GenBank/DDBJ databases">
        <title>Novel taxa within the pig intestine.</title>
        <authorList>
            <person name="Wylensek D."/>
            <person name="Bishof K."/>
            <person name="Afrizal A."/>
            <person name="Clavel T."/>
        </authorList>
    </citation>
    <scope>NUCLEOTIDE SEQUENCE [LARGE SCALE GENOMIC DNA]</scope>
    <source>
        <strain evidence="4 5">Cla-KB-P134</strain>
    </source>
</reference>
<keyword evidence="2" id="KW-0812">Transmembrane</keyword>
<keyword evidence="1" id="KW-0238">DNA-binding</keyword>
<proteinExistence type="predicted"/>
<feature type="domain" description="HTH cro/C1-type" evidence="3">
    <location>
        <begin position="7"/>
        <end position="61"/>
    </location>
</feature>
<feature type="transmembrane region" description="Helical" evidence="2">
    <location>
        <begin position="129"/>
        <end position="153"/>
    </location>
</feature>
<dbReference type="InterPro" id="IPR010982">
    <property type="entry name" value="Lambda_DNA-bd_dom_sf"/>
</dbReference>
<keyword evidence="2" id="KW-1133">Transmembrane helix</keyword>
<evidence type="ECO:0000313" key="5">
    <source>
        <dbReference type="Proteomes" id="UP001285244"/>
    </source>
</evidence>
<dbReference type="Proteomes" id="UP001285244">
    <property type="component" value="Unassembled WGS sequence"/>
</dbReference>
<dbReference type="PROSITE" id="PS50943">
    <property type="entry name" value="HTH_CROC1"/>
    <property type="match status" value="1"/>
</dbReference>
<dbReference type="PANTHER" id="PTHR46558">
    <property type="entry name" value="TRACRIPTIONAL REGULATORY PROTEIN-RELATED-RELATED"/>
    <property type="match status" value="1"/>
</dbReference>
<gene>
    <name evidence="4" type="ORF">MOZ64_00300</name>
</gene>
<dbReference type="Pfam" id="PF13127">
    <property type="entry name" value="DUF3955"/>
    <property type="match status" value="1"/>
</dbReference>
<dbReference type="EMBL" id="JALBUS010000001">
    <property type="protein sequence ID" value="MDX8416286.1"/>
    <property type="molecule type" value="Genomic_DNA"/>
</dbReference>
<organism evidence="4 5">
    <name type="scientific">Absicoccus intestinalis</name>
    <dbReference type="NCBI Taxonomy" id="2926319"/>
    <lineage>
        <taxon>Bacteria</taxon>
        <taxon>Bacillati</taxon>
        <taxon>Bacillota</taxon>
        <taxon>Erysipelotrichia</taxon>
        <taxon>Erysipelotrichales</taxon>
        <taxon>Erysipelotrichaceae</taxon>
        <taxon>Absicoccus</taxon>
    </lineage>
</organism>
<dbReference type="SMART" id="SM00530">
    <property type="entry name" value="HTH_XRE"/>
    <property type="match status" value="1"/>
</dbReference>
<protein>
    <submittedName>
        <fullName evidence="4">DUF3955 domain-containing protein</fullName>
    </submittedName>
</protein>
<dbReference type="InterPro" id="IPR001387">
    <property type="entry name" value="Cro/C1-type_HTH"/>
</dbReference>
<evidence type="ECO:0000256" key="1">
    <source>
        <dbReference type="ARBA" id="ARBA00023125"/>
    </source>
</evidence>
<dbReference type="Gene3D" id="1.10.260.40">
    <property type="entry name" value="lambda repressor-like DNA-binding domains"/>
    <property type="match status" value="1"/>
</dbReference>
<dbReference type="Pfam" id="PF01381">
    <property type="entry name" value="HTH_3"/>
    <property type="match status" value="1"/>
</dbReference>
<evidence type="ECO:0000259" key="3">
    <source>
        <dbReference type="PROSITE" id="PS50943"/>
    </source>
</evidence>
<sequence>MDFGQQIKTIRKEKKLTQVQFATQLHVSRQAVSKWENNKNLPDIEMLIQMSHIFDISLDQLLKGENNHMNNITEKVIKDGSETRKAKYNMVTSIIGGIFLLMGLLMLVIKGMSVEYVDAQGILHENFFLLPLGFLSIFCGLILFVSVGIRALIEKCKAKSLTVKE</sequence>